<feature type="transmembrane region" description="Helical" evidence="1">
    <location>
        <begin position="134"/>
        <end position="153"/>
    </location>
</feature>
<keyword evidence="1" id="KW-0472">Membrane</keyword>
<dbReference type="EMBL" id="UPHP01000013">
    <property type="protein sequence ID" value="VBA34089.1"/>
    <property type="molecule type" value="Genomic_DNA"/>
</dbReference>
<sequence length="163" mass="18166">MTRLARRLRELYGSGPVHLLTMLAGFALLGYLVVTAEPSTLLKPEGSWWKSMAVWFAGAIVFHDLVLFPIYALADRLLGMAARPRPAWVPARNYLRVPALGSGLILLIFLPNIIEQGAQKYFEDTGLTQEPFLGRWLMLTSAMFAVSALVYSIRVATGEDRTR</sequence>
<feature type="transmembrane region" description="Helical" evidence="1">
    <location>
        <begin position="12"/>
        <end position="34"/>
    </location>
</feature>
<organism evidence="2 3">
    <name type="scientific">Mycobacterium attenuatum</name>
    <dbReference type="NCBI Taxonomy" id="2341086"/>
    <lineage>
        <taxon>Bacteria</taxon>
        <taxon>Bacillati</taxon>
        <taxon>Actinomycetota</taxon>
        <taxon>Actinomycetes</taxon>
        <taxon>Mycobacteriales</taxon>
        <taxon>Mycobacteriaceae</taxon>
        <taxon>Mycobacterium</taxon>
    </lineage>
</organism>
<gene>
    <name evidence="2" type="ORF">LAUMK136_00584</name>
</gene>
<evidence type="ECO:0000313" key="3">
    <source>
        <dbReference type="Proteomes" id="UP000273307"/>
    </source>
</evidence>
<proteinExistence type="predicted"/>
<keyword evidence="3" id="KW-1185">Reference proteome</keyword>
<dbReference type="AlphaFoldDB" id="A0A498PMF2"/>
<name>A0A498PMF2_9MYCO</name>
<feature type="transmembrane region" description="Helical" evidence="1">
    <location>
        <begin position="94"/>
        <end position="114"/>
    </location>
</feature>
<evidence type="ECO:0000256" key="1">
    <source>
        <dbReference type="SAM" id="Phobius"/>
    </source>
</evidence>
<reference evidence="2 3" key="1">
    <citation type="submission" date="2018-09" db="EMBL/GenBank/DDBJ databases">
        <authorList>
            <person name="Tagini F."/>
        </authorList>
    </citation>
    <scope>NUCLEOTIDE SEQUENCE [LARGE SCALE GENOMIC DNA]</scope>
    <source>
        <strain evidence="2 3">MK136</strain>
    </source>
</reference>
<evidence type="ECO:0000313" key="2">
    <source>
        <dbReference type="EMBL" id="VBA34089.1"/>
    </source>
</evidence>
<keyword evidence="1" id="KW-1133">Transmembrane helix</keyword>
<accession>A0A498PMF2</accession>
<keyword evidence="1" id="KW-0812">Transmembrane</keyword>
<dbReference type="RefSeq" id="WP_425293997.1">
    <property type="nucleotide sequence ID" value="NZ_UPHP01000013.1"/>
</dbReference>
<protein>
    <submittedName>
        <fullName evidence="2">Uncharacterized protein</fullName>
    </submittedName>
</protein>
<dbReference type="Proteomes" id="UP000273307">
    <property type="component" value="Unassembled WGS sequence"/>
</dbReference>
<feature type="transmembrane region" description="Helical" evidence="1">
    <location>
        <begin position="54"/>
        <end position="74"/>
    </location>
</feature>